<dbReference type="InterPro" id="IPR013752">
    <property type="entry name" value="KPA_reductase"/>
</dbReference>
<keyword evidence="5" id="KW-0521">NADP</keyword>
<feature type="domain" description="Major facilitator superfamily (MFS) profile" evidence="12">
    <location>
        <begin position="463"/>
        <end position="874"/>
    </location>
</feature>
<evidence type="ECO:0000256" key="6">
    <source>
        <dbReference type="ARBA" id="ARBA00022989"/>
    </source>
</evidence>
<dbReference type="InterPro" id="IPR003710">
    <property type="entry name" value="ApbA"/>
</dbReference>
<dbReference type="PROSITE" id="PS50850">
    <property type="entry name" value="MFS"/>
    <property type="match status" value="1"/>
</dbReference>
<dbReference type="SUPFAM" id="SSF48179">
    <property type="entry name" value="6-phosphogluconate dehydrogenase C-terminal domain-like"/>
    <property type="match status" value="1"/>
</dbReference>
<proteinExistence type="inferred from homology"/>
<reference evidence="13" key="1">
    <citation type="submission" date="2023-01" db="EMBL/GenBank/DDBJ databases">
        <title>Colletotrichum chrysophilum M932 genome sequence.</title>
        <authorList>
            <person name="Baroncelli R."/>
        </authorList>
    </citation>
    <scope>NUCLEOTIDE SEQUENCE</scope>
    <source>
        <strain evidence="13">M932</strain>
    </source>
</reference>
<dbReference type="Gene3D" id="1.20.1250.20">
    <property type="entry name" value="MFS general substrate transporter like domains"/>
    <property type="match status" value="2"/>
</dbReference>
<evidence type="ECO:0000256" key="2">
    <source>
        <dbReference type="ARBA" id="ARBA00007870"/>
    </source>
</evidence>
<feature type="transmembrane region" description="Helical" evidence="11">
    <location>
        <begin position="727"/>
        <end position="747"/>
    </location>
</feature>
<comment type="similarity">
    <text evidence="2">Belongs to the ketopantoate reductase family.</text>
</comment>
<keyword evidence="4 11" id="KW-0812">Transmembrane</keyword>
<dbReference type="InterPro" id="IPR036259">
    <property type="entry name" value="MFS_trans_sf"/>
</dbReference>
<evidence type="ECO:0000256" key="11">
    <source>
        <dbReference type="SAM" id="Phobius"/>
    </source>
</evidence>
<feature type="transmembrane region" description="Helical" evidence="11">
    <location>
        <begin position="558"/>
        <end position="577"/>
    </location>
</feature>
<feature type="transmembrane region" description="Helical" evidence="11">
    <location>
        <begin position="691"/>
        <end position="715"/>
    </location>
</feature>
<organism evidence="13 14">
    <name type="scientific">Colletotrichum chrysophilum</name>
    <dbReference type="NCBI Taxonomy" id="1836956"/>
    <lineage>
        <taxon>Eukaryota</taxon>
        <taxon>Fungi</taxon>
        <taxon>Dikarya</taxon>
        <taxon>Ascomycota</taxon>
        <taxon>Pezizomycotina</taxon>
        <taxon>Sordariomycetes</taxon>
        <taxon>Hypocreomycetidae</taxon>
        <taxon>Glomerellales</taxon>
        <taxon>Glomerellaceae</taxon>
        <taxon>Colletotrichum</taxon>
        <taxon>Colletotrichum gloeosporioides species complex</taxon>
    </lineage>
</organism>
<dbReference type="SUPFAM" id="SSF103473">
    <property type="entry name" value="MFS general substrate transporter"/>
    <property type="match status" value="1"/>
</dbReference>
<comment type="similarity">
    <text evidence="9">Belongs to the major facilitator superfamily. Allantoate permease family.</text>
</comment>
<dbReference type="NCBIfam" id="TIGR00745">
    <property type="entry name" value="apbA_panE"/>
    <property type="match status" value="1"/>
</dbReference>
<dbReference type="Pfam" id="PF02558">
    <property type="entry name" value="ApbA"/>
    <property type="match status" value="1"/>
</dbReference>
<dbReference type="Pfam" id="PF07690">
    <property type="entry name" value="MFS_1"/>
    <property type="match status" value="1"/>
</dbReference>
<evidence type="ECO:0000256" key="1">
    <source>
        <dbReference type="ARBA" id="ARBA00004141"/>
    </source>
</evidence>
<evidence type="ECO:0000313" key="14">
    <source>
        <dbReference type="Proteomes" id="UP001243330"/>
    </source>
</evidence>
<dbReference type="PANTHER" id="PTHR43791">
    <property type="entry name" value="PERMEASE-RELATED"/>
    <property type="match status" value="1"/>
</dbReference>
<accession>A0AAD9AEF3</accession>
<feature type="transmembrane region" description="Helical" evidence="11">
    <location>
        <begin position="12"/>
        <end position="30"/>
    </location>
</feature>
<dbReference type="Gene3D" id="1.10.1040.10">
    <property type="entry name" value="N-(1-d-carboxylethyl)-l-norvaline Dehydrogenase, domain 2"/>
    <property type="match status" value="1"/>
</dbReference>
<dbReference type="InterPro" id="IPR011701">
    <property type="entry name" value="MFS"/>
</dbReference>
<keyword evidence="14" id="KW-1185">Reference proteome</keyword>
<dbReference type="GO" id="GO:0008677">
    <property type="term" value="F:2-dehydropantoate 2-reductase activity"/>
    <property type="evidence" value="ECO:0007669"/>
    <property type="project" value="InterPro"/>
</dbReference>
<feature type="transmembrane region" description="Helical" evidence="11">
    <location>
        <begin position="622"/>
        <end position="642"/>
    </location>
</feature>
<comment type="subcellular location">
    <subcellularLocation>
        <location evidence="1">Membrane</location>
        <topology evidence="1">Multi-pass membrane protein</topology>
    </subcellularLocation>
</comment>
<comment type="caution">
    <text evidence="13">The sequence shown here is derived from an EMBL/GenBank/DDBJ whole genome shotgun (WGS) entry which is preliminary data.</text>
</comment>
<dbReference type="PANTHER" id="PTHR43791:SF16">
    <property type="entry name" value="TRANSPORTER, PUTATIVE (AFU_ORTHOLOGUE AFUA_3G01840)-RELATED"/>
    <property type="match status" value="1"/>
</dbReference>
<dbReference type="InterPro" id="IPR013332">
    <property type="entry name" value="KPR_N"/>
</dbReference>
<feature type="region of interest" description="Disordered" evidence="10">
    <location>
        <begin position="407"/>
        <end position="434"/>
    </location>
</feature>
<keyword evidence="7" id="KW-0560">Oxidoreductase</keyword>
<evidence type="ECO:0000256" key="3">
    <source>
        <dbReference type="ARBA" id="ARBA00022448"/>
    </source>
</evidence>
<dbReference type="FunFam" id="1.20.1250.20:FF:000064">
    <property type="entry name" value="MFS allantoate transporter"/>
    <property type="match status" value="1"/>
</dbReference>
<dbReference type="InterPro" id="IPR008927">
    <property type="entry name" value="6-PGluconate_DH-like_C_sf"/>
</dbReference>
<evidence type="ECO:0000256" key="9">
    <source>
        <dbReference type="ARBA" id="ARBA00037968"/>
    </source>
</evidence>
<keyword evidence="8 11" id="KW-0472">Membrane</keyword>
<evidence type="ECO:0000256" key="7">
    <source>
        <dbReference type="ARBA" id="ARBA00023002"/>
    </source>
</evidence>
<dbReference type="Gene3D" id="3.40.50.720">
    <property type="entry name" value="NAD(P)-binding Rossmann-like Domain"/>
    <property type="match status" value="1"/>
</dbReference>
<sequence length="930" mass="103077">MATEKQTEVLLYGLGAIGSFYAFILSRVPAVRLTVVARSNYDAVKANGIILKSENHGEHIIRPYKAEADAKFDYIVCAHKAITQDAVPAQIAPAVDEKRSTIVIIQNGVGNEVPFRSAFPHATIISCVPQPGNIIHTKSEDMQIGLYSNDADQSVEKQRLDEFAAFLTEGKTVFQVVPNIQVQRWEKVVWNAAWNSLTTLTLLDTHSWLSSSDGATPLTRRLMTEVIDVAKGCNVPIDYDLIDKLINKILAMHPIGSSMQADYKAGRPMEVDIILGYPYKKGKELGISTPTLDTIYIILTERGTPSPHGGKPPPRRQLLDIFDMGVSAESNERIPYDDLARAYGRESGRIDHRAAKNRAELLRRIRSFIIVAHEKSVVLRSPGNSFALHDCKKTSFLTRNMDTVTKTGDAASQHQTEDVEQLKHHSQAPTKGADRAANMIGDQQVEVTEEDNKRIRRKTDKRILSILIWVYFLQILDKSVLGYGAIFGLRTDCNLTGDQYSMVSSISAIAQLAWQPFSSWLIVKVPHRILMPSLVFGWGVAQCCMAACHNYQGLLATRFLLGLFEAGCLPLFSVITSQWYRRAEQPMRVACWYGTNGLATMFAAAVSYGLGQINGSIHSWQILFIFVGLMTVLSSPVVYFLLDNDIPSARFLTEHEKLQAIERLRANQTGTGSRDFKWSHVWEALIEPKSYLFVGMAICLNVTAAVTNTFGPIVLAGFGFSSSKTSLLNIPFGAVQLLVIFPASWLAHRYRIKSVFLAALMAPVLAGAIMLYILDRNSIPPLLVAYYMLAFLFGGNPLIVSWMISNIAGTTKKSVLLSLYNAGSSAGNIVGPLLFNSKDAPQYRPGLTKVMGITCALLAIIGLQVIVLFISNKMQERKRVANGKPRKIKDLSMERHYVDGRGEETEGVHLGENAFLDLTDSQNDEFVYVY</sequence>
<evidence type="ECO:0000256" key="10">
    <source>
        <dbReference type="SAM" id="MobiDB-lite"/>
    </source>
</evidence>
<dbReference type="AlphaFoldDB" id="A0AAD9AEF3"/>
<feature type="transmembrane region" description="Helical" evidence="11">
    <location>
        <begin position="754"/>
        <end position="774"/>
    </location>
</feature>
<protein>
    <submittedName>
        <fullName evidence="13">Major facilitator superfamily transporter</fullName>
    </submittedName>
</protein>
<feature type="transmembrane region" description="Helical" evidence="11">
    <location>
        <begin position="589"/>
        <end position="610"/>
    </location>
</feature>
<dbReference type="Pfam" id="PF08546">
    <property type="entry name" value="ApbA_C"/>
    <property type="match status" value="1"/>
</dbReference>
<dbReference type="EMBL" id="JAQOWY010000243">
    <property type="protein sequence ID" value="KAK1846249.1"/>
    <property type="molecule type" value="Genomic_DNA"/>
</dbReference>
<dbReference type="InterPro" id="IPR020846">
    <property type="entry name" value="MFS_dom"/>
</dbReference>
<feature type="transmembrane region" description="Helical" evidence="11">
    <location>
        <begin position="786"/>
        <end position="804"/>
    </location>
</feature>
<feature type="transmembrane region" description="Helical" evidence="11">
    <location>
        <begin position="816"/>
        <end position="835"/>
    </location>
</feature>
<evidence type="ECO:0000259" key="12">
    <source>
        <dbReference type="PROSITE" id="PS50850"/>
    </source>
</evidence>
<dbReference type="Proteomes" id="UP001243330">
    <property type="component" value="Unassembled WGS sequence"/>
</dbReference>
<keyword evidence="6 11" id="KW-1133">Transmembrane helix</keyword>
<dbReference type="GO" id="GO:0015940">
    <property type="term" value="P:pantothenate biosynthetic process"/>
    <property type="evidence" value="ECO:0007669"/>
    <property type="project" value="InterPro"/>
</dbReference>
<evidence type="ECO:0000256" key="8">
    <source>
        <dbReference type="ARBA" id="ARBA00023136"/>
    </source>
</evidence>
<dbReference type="GO" id="GO:0022857">
    <property type="term" value="F:transmembrane transporter activity"/>
    <property type="evidence" value="ECO:0007669"/>
    <property type="project" value="InterPro"/>
</dbReference>
<evidence type="ECO:0000256" key="4">
    <source>
        <dbReference type="ARBA" id="ARBA00022692"/>
    </source>
</evidence>
<name>A0AAD9AEF3_9PEZI</name>
<evidence type="ECO:0000313" key="13">
    <source>
        <dbReference type="EMBL" id="KAK1846249.1"/>
    </source>
</evidence>
<dbReference type="FunFam" id="1.10.1040.10:FF:000017">
    <property type="entry name" value="2-dehydropantoate 2-reductase"/>
    <property type="match status" value="1"/>
</dbReference>
<dbReference type="FunFam" id="3.40.50.720:FF:000609">
    <property type="entry name" value="2-dehydropantoate 2-reductase"/>
    <property type="match status" value="1"/>
</dbReference>
<gene>
    <name evidence="13" type="ORF">CCHR01_11143</name>
</gene>
<feature type="transmembrane region" description="Helical" evidence="11">
    <location>
        <begin position="847"/>
        <end position="870"/>
    </location>
</feature>
<keyword evidence="3" id="KW-0813">Transport</keyword>
<dbReference type="GO" id="GO:0016020">
    <property type="term" value="C:membrane"/>
    <property type="evidence" value="ECO:0007669"/>
    <property type="project" value="UniProtKB-SubCell"/>
</dbReference>
<evidence type="ECO:0000256" key="5">
    <source>
        <dbReference type="ARBA" id="ARBA00022857"/>
    </source>
</evidence>
<dbReference type="InterPro" id="IPR013328">
    <property type="entry name" value="6PGD_dom2"/>
</dbReference>